<name>A0A7S3ATS2_9EUKA</name>
<evidence type="ECO:0000313" key="4">
    <source>
        <dbReference type="EMBL" id="CAE0115133.1"/>
    </source>
</evidence>
<dbReference type="InterPro" id="IPR004088">
    <property type="entry name" value="KH_dom_type_1"/>
</dbReference>
<dbReference type="CDD" id="cd00105">
    <property type="entry name" value="KH-I"/>
    <property type="match status" value="2"/>
</dbReference>
<dbReference type="GO" id="GO:0003723">
    <property type="term" value="F:RNA binding"/>
    <property type="evidence" value="ECO:0007669"/>
    <property type="project" value="UniProtKB-UniRule"/>
</dbReference>
<dbReference type="InterPro" id="IPR004087">
    <property type="entry name" value="KH_dom"/>
</dbReference>
<evidence type="ECO:0000259" key="3">
    <source>
        <dbReference type="SMART" id="SM00322"/>
    </source>
</evidence>
<feature type="compositionally biased region" description="Low complexity" evidence="2">
    <location>
        <begin position="190"/>
        <end position="204"/>
    </location>
</feature>
<dbReference type="EMBL" id="HBHX01028318">
    <property type="protein sequence ID" value="CAE0115133.1"/>
    <property type="molecule type" value="Transcribed_RNA"/>
</dbReference>
<evidence type="ECO:0000256" key="2">
    <source>
        <dbReference type="SAM" id="MobiDB-lite"/>
    </source>
</evidence>
<dbReference type="Gene3D" id="3.30.1370.10">
    <property type="entry name" value="K Homology domain, type 1"/>
    <property type="match status" value="2"/>
</dbReference>
<evidence type="ECO:0000256" key="1">
    <source>
        <dbReference type="PROSITE-ProRule" id="PRU00117"/>
    </source>
</evidence>
<dbReference type="SUPFAM" id="SSF54791">
    <property type="entry name" value="Eukaryotic type KH-domain (KH-domain type I)"/>
    <property type="match status" value="2"/>
</dbReference>
<keyword evidence="1" id="KW-0694">RNA-binding</keyword>
<dbReference type="SMART" id="SM00322">
    <property type="entry name" value="KH"/>
    <property type="match status" value="2"/>
</dbReference>
<sequence length="290" mass="31353">MWTMRRSSSTASSTAMEALQPSDLHPFFLESGVDCPASLVGHVIGPKGSRILKIKEQAGVHRIEYSKETGKFVVTGTPGQCRLAVKLIEHAMSVRMSMNDFVGFIDLVGRIIGKGGEGIRKIKEQTSASRIQFEPLPSVKGTSRAEISAPSEEAAIRCARAILKAVPQDSSISIVSARLEDWSAMASALAGESSSGSGGRQSPSEQQPKLTPNTTALLAVPDDGSEARADASKAEVFEAHRRHYARQHGTLEPGNAKDLAASDFELWSWAWAVMHKPVWEFPKGSLQPFR</sequence>
<dbReference type="Pfam" id="PF00013">
    <property type="entry name" value="KH_1"/>
    <property type="match status" value="2"/>
</dbReference>
<protein>
    <recommendedName>
        <fullName evidence="3">K Homology domain-containing protein</fullName>
    </recommendedName>
</protein>
<dbReference type="AlphaFoldDB" id="A0A7S3ATS2"/>
<feature type="domain" description="K Homology" evidence="3">
    <location>
        <begin position="95"/>
        <end position="167"/>
    </location>
</feature>
<gene>
    <name evidence="4" type="ORF">HERI1096_LOCUS15818</name>
</gene>
<reference evidence="4" key="1">
    <citation type="submission" date="2021-01" db="EMBL/GenBank/DDBJ databases">
        <authorList>
            <person name="Corre E."/>
            <person name="Pelletier E."/>
            <person name="Niang G."/>
            <person name="Scheremetjew M."/>
            <person name="Finn R."/>
            <person name="Kale V."/>
            <person name="Holt S."/>
            <person name="Cochrane G."/>
            <person name="Meng A."/>
            <person name="Brown T."/>
            <person name="Cohen L."/>
        </authorList>
    </citation>
    <scope>NUCLEOTIDE SEQUENCE</scope>
    <source>
        <strain evidence="4">CCMP281</strain>
    </source>
</reference>
<proteinExistence type="predicted"/>
<organism evidence="4">
    <name type="scientific">Haptolina ericina</name>
    <dbReference type="NCBI Taxonomy" id="156174"/>
    <lineage>
        <taxon>Eukaryota</taxon>
        <taxon>Haptista</taxon>
        <taxon>Haptophyta</taxon>
        <taxon>Prymnesiophyceae</taxon>
        <taxon>Prymnesiales</taxon>
        <taxon>Prymnesiaceae</taxon>
        <taxon>Haptolina</taxon>
    </lineage>
</organism>
<feature type="domain" description="K Homology" evidence="3">
    <location>
        <begin position="27"/>
        <end position="93"/>
    </location>
</feature>
<feature type="region of interest" description="Disordered" evidence="2">
    <location>
        <begin position="190"/>
        <end position="213"/>
    </location>
</feature>
<accession>A0A7S3ATS2</accession>
<dbReference type="InterPro" id="IPR036612">
    <property type="entry name" value="KH_dom_type_1_sf"/>
</dbReference>
<dbReference type="PROSITE" id="PS50084">
    <property type="entry name" value="KH_TYPE_1"/>
    <property type="match status" value="2"/>
</dbReference>